<comment type="similarity">
    <text evidence="1">Belongs to the ARG7 family.</text>
</comment>
<sequence>MEEGRKGYVPVLVGKGGNTMQKIWVPIKVIQHPTIVELLNQSADEFGYQHQQGVLRITYDANSFKALIQELSKNFLVSNRKTILCGGHISRTLRLSQSKKTITESLVFVKKKREKSEICNTVATKCNTGGDPNGLCDMWKHHAKTRSIATLKVEEREKEEGKIWEMNNLNCLF</sequence>
<comment type="caution">
    <text evidence="2">The sequence shown here is derived from an EMBL/GenBank/DDBJ whole genome shotgun (WGS) entry which is preliminary data.</text>
</comment>
<dbReference type="PANTHER" id="PTHR31374:SF30">
    <property type="entry name" value="SAUR-LIKE AUXIN-RESPONSIVE FAMILY PROTEIN"/>
    <property type="match status" value="1"/>
</dbReference>
<keyword evidence="3" id="KW-1185">Reference proteome</keyword>
<gene>
    <name evidence="2" type="ORF">VNO80_06205</name>
</gene>
<evidence type="ECO:0000313" key="3">
    <source>
        <dbReference type="Proteomes" id="UP001374584"/>
    </source>
</evidence>
<accession>A0AAN9NL75</accession>
<proteinExistence type="inferred from homology"/>
<reference evidence="2 3" key="1">
    <citation type="submission" date="2024-01" db="EMBL/GenBank/DDBJ databases">
        <title>The genomes of 5 underutilized Papilionoideae crops provide insights into root nodulation and disease resistanc.</title>
        <authorList>
            <person name="Jiang F."/>
        </authorList>
    </citation>
    <scope>NUCLEOTIDE SEQUENCE [LARGE SCALE GENOMIC DNA]</scope>
    <source>
        <strain evidence="2">JINMINGXINNONG_FW02</strain>
        <tissue evidence="2">Leaves</tissue>
    </source>
</reference>
<evidence type="ECO:0000313" key="2">
    <source>
        <dbReference type="EMBL" id="KAK7372817.1"/>
    </source>
</evidence>
<dbReference type="AlphaFoldDB" id="A0AAN9NL75"/>
<dbReference type="Pfam" id="PF02519">
    <property type="entry name" value="Auxin_inducible"/>
    <property type="match status" value="1"/>
</dbReference>
<dbReference type="Proteomes" id="UP001374584">
    <property type="component" value="Unassembled WGS sequence"/>
</dbReference>
<name>A0AAN9NL75_PHACN</name>
<dbReference type="PANTHER" id="PTHR31374">
    <property type="entry name" value="AUXIN-INDUCED PROTEIN-LIKE-RELATED"/>
    <property type="match status" value="1"/>
</dbReference>
<dbReference type="InterPro" id="IPR003676">
    <property type="entry name" value="SAUR_fam"/>
</dbReference>
<protein>
    <submittedName>
        <fullName evidence="2">Uncharacterized protein</fullName>
    </submittedName>
</protein>
<evidence type="ECO:0000256" key="1">
    <source>
        <dbReference type="ARBA" id="ARBA00006974"/>
    </source>
</evidence>
<organism evidence="2 3">
    <name type="scientific">Phaseolus coccineus</name>
    <name type="common">Scarlet runner bean</name>
    <name type="synonym">Phaseolus multiflorus</name>
    <dbReference type="NCBI Taxonomy" id="3886"/>
    <lineage>
        <taxon>Eukaryota</taxon>
        <taxon>Viridiplantae</taxon>
        <taxon>Streptophyta</taxon>
        <taxon>Embryophyta</taxon>
        <taxon>Tracheophyta</taxon>
        <taxon>Spermatophyta</taxon>
        <taxon>Magnoliopsida</taxon>
        <taxon>eudicotyledons</taxon>
        <taxon>Gunneridae</taxon>
        <taxon>Pentapetalae</taxon>
        <taxon>rosids</taxon>
        <taxon>fabids</taxon>
        <taxon>Fabales</taxon>
        <taxon>Fabaceae</taxon>
        <taxon>Papilionoideae</taxon>
        <taxon>50 kb inversion clade</taxon>
        <taxon>NPAAA clade</taxon>
        <taxon>indigoferoid/millettioid clade</taxon>
        <taxon>Phaseoleae</taxon>
        <taxon>Phaseolus</taxon>
    </lineage>
</organism>
<dbReference type="EMBL" id="JAYMYR010000003">
    <property type="protein sequence ID" value="KAK7372817.1"/>
    <property type="molecule type" value="Genomic_DNA"/>
</dbReference>
<dbReference type="GO" id="GO:0009733">
    <property type="term" value="P:response to auxin"/>
    <property type="evidence" value="ECO:0007669"/>
    <property type="project" value="InterPro"/>
</dbReference>